<keyword evidence="3" id="KW-1185">Reference proteome</keyword>
<evidence type="ECO:0000313" key="2">
    <source>
        <dbReference type="EMBL" id="CEO95377.1"/>
    </source>
</evidence>
<dbReference type="Proteomes" id="UP000039324">
    <property type="component" value="Unassembled WGS sequence"/>
</dbReference>
<dbReference type="AlphaFoldDB" id="A0A0G4IJW5"/>
<gene>
    <name evidence="2" type="ORF">PBRA_009643</name>
</gene>
<organism evidence="2 3">
    <name type="scientific">Plasmodiophora brassicae</name>
    <name type="common">Clubroot disease agent</name>
    <dbReference type="NCBI Taxonomy" id="37360"/>
    <lineage>
        <taxon>Eukaryota</taxon>
        <taxon>Sar</taxon>
        <taxon>Rhizaria</taxon>
        <taxon>Endomyxa</taxon>
        <taxon>Phytomyxea</taxon>
        <taxon>Plasmodiophorida</taxon>
        <taxon>Plasmodiophoridae</taxon>
        <taxon>Plasmodiophora</taxon>
    </lineage>
</organism>
<protein>
    <submittedName>
        <fullName evidence="2">Uncharacterized protein</fullName>
    </submittedName>
</protein>
<proteinExistence type="predicted"/>
<dbReference type="EMBL" id="CDSF01000016">
    <property type="protein sequence ID" value="CEO95377.1"/>
    <property type="molecule type" value="Genomic_DNA"/>
</dbReference>
<feature type="region of interest" description="Disordered" evidence="1">
    <location>
        <begin position="1"/>
        <end position="27"/>
    </location>
</feature>
<evidence type="ECO:0000313" key="3">
    <source>
        <dbReference type="Proteomes" id="UP000039324"/>
    </source>
</evidence>
<sequence>MTGSRPAGGSWRRDCQCTGPPASRMMWPERDRRVSGSDAQSASAYAIRRSSGWRSYRMPCVMVPARYLRTRCPARQCWMPGFEENWASTFVMYAMSGRHRWASHVRQPISLR</sequence>
<evidence type="ECO:0000256" key="1">
    <source>
        <dbReference type="SAM" id="MobiDB-lite"/>
    </source>
</evidence>
<reference evidence="2 3" key="1">
    <citation type="submission" date="2015-02" db="EMBL/GenBank/DDBJ databases">
        <authorList>
            <person name="Chooi Y.-H."/>
        </authorList>
    </citation>
    <scope>NUCLEOTIDE SEQUENCE [LARGE SCALE GENOMIC DNA]</scope>
    <source>
        <strain evidence="2">E3</strain>
    </source>
</reference>
<accession>A0A0G4IJW5</accession>
<name>A0A0G4IJW5_PLABS</name>